<evidence type="ECO:0000313" key="3">
    <source>
        <dbReference type="EMBL" id="KAF2449583.1"/>
    </source>
</evidence>
<accession>A0A9P4PUP0</accession>
<gene>
    <name evidence="3" type="ORF">P171DRAFT_195796</name>
</gene>
<comment type="caution">
    <text evidence="3">The sequence shown here is derived from an EMBL/GenBank/DDBJ whole genome shotgun (WGS) entry which is preliminary data.</text>
</comment>
<sequence length="190" mass="20360">MLAAGLLAFVSLHGLRVLAAPGKLSCYTDLPLKDWSLEQNSQLRAALENPSTNVCYTAPKKIDKGETVVVTAGGAVFDIWSENDGQDVKGCSSAFANTISEYLQTQNLTGGEYESEDGLLYGVTHASVDVSTIANEGTSRSIVARAPQGNARGGRSRSRPRPKTKPKTKPKKNSKTKSKTKPKIHLKKTA</sequence>
<evidence type="ECO:0000313" key="4">
    <source>
        <dbReference type="Proteomes" id="UP000799764"/>
    </source>
</evidence>
<keyword evidence="4" id="KW-1185">Reference proteome</keyword>
<feature type="region of interest" description="Disordered" evidence="1">
    <location>
        <begin position="139"/>
        <end position="190"/>
    </location>
</feature>
<organism evidence="3 4">
    <name type="scientific">Karstenula rhodostoma CBS 690.94</name>
    <dbReference type="NCBI Taxonomy" id="1392251"/>
    <lineage>
        <taxon>Eukaryota</taxon>
        <taxon>Fungi</taxon>
        <taxon>Dikarya</taxon>
        <taxon>Ascomycota</taxon>
        <taxon>Pezizomycotina</taxon>
        <taxon>Dothideomycetes</taxon>
        <taxon>Pleosporomycetidae</taxon>
        <taxon>Pleosporales</taxon>
        <taxon>Massarineae</taxon>
        <taxon>Didymosphaeriaceae</taxon>
        <taxon>Karstenula</taxon>
    </lineage>
</organism>
<protein>
    <submittedName>
        <fullName evidence="3">Uncharacterized protein</fullName>
    </submittedName>
</protein>
<dbReference type="AlphaFoldDB" id="A0A9P4PUP0"/>
<feature type="chain" id="PRO_5040264929" evidence="2">
    <location>
        <begin position="20"/>
        <end position="190"/>
    </location>
</feature>
<keyword evidence="2" id="KW-0732">Signal</keyword>
<reference evidence="3" key="1">
    <citation type="journal article" date="2020" name="Stud. Mycol.">
        <title>101 Dothideomycetes genomes: a test case for predicting lifestyles and emergence of pathogens.</title>
        <authorList>
            <person name="Haridas S."/>
            <person name="Albert R."/>
            <person name="Binder M."/>
            <person name="Bloem J."/>
            <person name="Labutti K."/>
            <person name="Salamov A."/>
            <person name="Andreopoulos B."/>
            <person name="Baker S."/>
            <person name="Barry K."/>
            <person name="Bills G."/>
            <person name="Bluhm B."/>
            <person name="Cannon C."/>
            <person name="Castanera R."/>
            <person name="Culley D."/>
            <person name="Daum C."/>
            <person name="Ezra D."/>
            <person name="Gonzalez J."/>
            <person name="Henrissat B."/>
            <person name="Kuo A."/>
            <person name="Liang C."/>
            <person name="Lipzen A."/>
            <person name="Lutzoni F."/>
            <person name="Magnuson J."/>
            <person name="Mondo S."/>
            <person name="Nolan M."/>
            <person name="Ohm R."/>
            <person name="Pangilinan J."/>
            <person name="Park H.-J."/>
            <person name="Ramirez L."/>
            <person name="Alfaro M."/>
            <person name="Sun H."/>
            <person name="Tritt A."/>
            <person name="Yoshinaga Y."/>
            <person name="Zwiers L.-H."/>
            <person name="Turgeon B."/>
            <person name="Goodwin S."/>
            <person name="Spatafora J."/>
            <person name="Crous P."/>
            <person name="Grigoriev I."/>
        </authorList>
    </citation>
    <scope>NUCLEOTIDE SEQUENCE</scope>
    <source>
        <strain evidence="3">CBS 690.94</strain>
    </source>
</reference>
<dbReference type="Proteomes" id="UP000799764">
    <property type="component" value="Unassembled WGS sequence"/>
</dbReference>
<feature type="signal peptide" evidence="2">
    <location>
        <begin position="1"/>
        <end position="19"/>
    </location>
</feature>
<evidence type="ECO:0000256" key="2">
    <source>
        <dbReference type="SAM" id="SignalP"/>
    </source>
</evidence>
<dbReference type="EMBL" id="MU001494">
    <property type="protein sequence ID" value="KAF2449583.1"/>
    <property type="molecule type" value="Genomic_DNA"/>
</dbReference>
<proteinExistence type="predicted"/>
<name>A0A9P4PUP0_9PLEO</name>
<feature type="compositionally biased region" description="Basic residues" evidence="1">
    <location>
        <begin position="154"/>
        <end position="190"/>
    </location>
</feature>
<evidence type="ECO:0000256" key="1">
    <source>
        <dbReference type="SAM" id="MobiDB-lite"/>
    </source>
</evidence>